<feature type="transmembrane region" description="Helical" evidence="1">
    <location>
        <begin position="64"/>
        <end position="86"/>
    </location>
</feature>
<name>A0A930YGA6_9ACTN</name>
<proteinExistence type="predicted"/>
<keyword evidence="1" id="KW-1133">Transmembrane helix</keyword>
<accession>A0A930YGA6</accession>
<evidence type="ECO:0000313" key="3">
    <source>
        <dbReference type="Proteomes" id="UP000640489"/>
    </source>
</evidence>
<feature type="transmembrane region" description="Helical" evidence="1">
    <location>
        <begin position="348"/>
        <end position="367"/>
    </location>
</feature>
<feature type="transmembrane region" description="Helical" evidence="1">
    <location>
        <begin position="315"/>
        <end position="336"/>
    </location>
</feature>
<feature type="transmembrane region" description="Helical" evidence="1">
    <location>
        <begin position="379"/>
        <end position="396"/>
    </location>
</feature>
<dbReference type="Proteomes" id="UP000640489">
    <property type="component" value="Unassembled WGS sequence"/>
</dbReference>
<protein>
    <recommendedName>
        <fullName evidence="4">Integral membrane protein</fullName>
    </recommendedName>
</protein>
<feature type="transmembrane region" description="Helical" evidence="1">
    <location>
        <begin position="39"/>
        <end position="57"/>
    </location>
</feature>
<comment type="caution">
    <text evidence="2">The sequence shown here is derived from an EMBL/GenBank/DDBJ whole genome shotgun (WGS) entry which is preliminary data.</text>
</comment>
<keyword evidence="1" id="KW-0812">Transmembrane</keyword>
<reference evidence="2" key="1">
    <citation type="submission" date="2020-11" db="EMBL/GenBank/DDBJ databases">
        <title>Nocardioides sp. nov., isolated from Soil of Cynanchum wilfordii Hemsley rhizosphere.</title>
        <authorList>
            <person name="Lee J.-S."/>
            <person name="Suh M.K."/>
            <person name="Kim J.-S."/>
        </authorList>
    </citation>
    <scope>NUCLEOTIDE SEQUENCE</scope>
    <source>
        <strain evidence="2">KCTC 19275</strain>
    </source>
</reference>
<feature type="transmembrane region" description="Helical" evidence="1">
    <location>
        <begin position="403"/>
        <end position="419"/>
    </location>
</feature>
<feature type="transmembrane region" description="Helical" evidence="1">
    <location>
        <begin position="159"/>
        <end position="183"/>
    </location>
</feature>
<feature type="transmembrane region" description="Helical" evidence="1">
    <location>
        <begin position="233"/>
        <end position="266"/>
    </location>
</feature>
<dbReference type="AlphaFoldDB" id="A0A930YGA6"/>
<feature type="transmembrane region" description="Helical" evidence="1">
    <location>
        <begin position="195"/>
        <end position="221"/>
    </location>
</feature>
<organism evidence="2 3">
    <name type="scientific">Nocardioides islandensis</name>
    <dbReference type="NCBI Taxonomy" id="433663"/>
    <lineage>
        <taxon>Bacteria</taxon>
        <taxon>Bacillati</taxon>
        <taxon>Actinomycetota</taxon>
        <taxon>Actinomycetes</taxon>
        <taxon>Propionibacteriales</taxon>
        <taxon>Nocardioidaceae</taxon>
        <taxon>Nocardioides</taxon>
    </lineage>
</organism>
<evidence type="ECO:0000256" key="1">
    <source>
        <dbReference type="SAM" id="Phobius"/>
    </source>
</evidence>
<feature type="transmembrane region" description="Helical" evidence="1">
    <location>
        <begin position="273"/>
        <end position="295"/>
    </location>
</feature>
<dbReference type="EMBL" id="JADKPN010000018">
    <property type="protein sequence ID" value="MBF4765718.1"/>
    <property type="molecule type" value="Genomic_DNA"/>
</dbReference>
<evidence type="ECO:0000313" key="2">
    <source>
        <dbReference type="EMBL" id="MBF4765718.1"/>
    </source>
</evidence>
<keyword evidence="3" id="KW-1185">Reference proteome</keyword>
<keyword evidence="1" id="KW-0472">Membrane</keyword>
<gene>
    <name evidence="2" type="ORF">ISU07_21515</name>
</gene>
<sequence>MGLALLLATLGMALPAVLDWDVHVRWFPPLHAEWDPRVGGGTVPAVVLAVLSCRYAVDLATRITWARLLLASYAAGLAWMLSLALVDGPDGIGKILDSSYEYLDTARATTDLPATLDEYVSRIPVDAPGGQWPVHIAGHPPGALTSFVVMVRLGLGSGLAAGLVVTVLAASTAVAVMQTLRVLDAEDAARKAAPFLVIGPAAVWQCVSADAMFAAFAAWGLCALALGAVRRSLLWSVLAGLLLGWCVMCSYGLPLLALLALAVLVVARTWRPLVPAAVAALAVVLAFVPFGYSWWEALPVLHDRYWAGVAHNRPAAYWMWGNLAALALSAGPLAFAGVAHTLSRRPIAATRSVWLLVAGGVAMVAAADVSQMSRAEVERIWLPFVPWLLVGCALLPESWRRRGLAVQVVVALLVQHLLATGW</sequence>
<evidence type="ECO:0008006" key="4">
    <source>
        <dbReference type="Google" id="ProtNLM"/>
    </source>
</evidence>